<keyword evidence="4" id="KW-0808">Transferase</keyword>
<feature type="transmembrane region" description="Helical" evidence="9">
    <location>
        <begin position="218"/>
        <end position="248"/>
    </location>
</feature>
<dbReference type="PANTHER" id="PTHR33908:SF11">
    <property type="entry name" value="MEMBRANE PROTEIN"/>
    <property type="match status" value="1"/>
</dbReference>
<keyword evidence="7 9" id="KW-0472">Membrane</keyword>
<dbReference type="EMBL" id="CP012672">
    <property type="protein sequence ID" value="AUX30667.1"/>
    <property type="molecule type" value="Genomic_DNA"/>
</dbReference>
<dbReference type="Proteomes" id="UP000295497">
    <property type="component" value="Chromosome"/>
</dbReference>
<dbReference type="AlphaFoldDB" id="A0A4P2QKU5"/>
<feature type="domain" description="Glycosyltransferase RgtA/B/C/D-like" evidence="10">
    <location>
        <begin position="121"/>
        <end position="259"/>
    </location>
</feature>
<dbReference type="InterPro" id="IPR038731">
    <property type="entry name" value="RgtA/B/C-like"/>
</dbReference>
<dbReference type="GO" id="GO:0005886">
    <property type="term" value="C:plasma membrane"/>
    <property type="evidence" value="ECO:0007669"/>
    <property type="project" value="UniProtKB-SubCell"/>
</dbReference>
<protein>
    <recommendedName>
        <fullName evidence="10">Glycosyltransferase RgtA/B/C/D-like domain-containing protein</fullName>
    </recommendedName>
</protein>
<feature type="transmembrane region" description="Helical" evidence="9">
    <location>
        <begin position="389"/>
        <end position="413"/>
    </location>
</feature>
<feature type="compositionally biased region" description="Low complexity" evidence="8">
    <location>
        <begin position="1"/>
        <end position="10"/>
    </location>
</feature>
<feature type="region of interest" description="Disordered" evidence="8">
    <location>
        <begin position="1"/>
        <end position="29"/>
    </location>
</feature>
<dbReference type="PANTHER" id="PTHR33908">
    <property type="entry name" value="MANNOSYLTRANSFERASE YKCB-RELATED"/>
    <property type="match status" value="1"/>
</dbReference>
<reference evidence="11 12" key="1">
    <citation type="submission" date="2015-09" db="EMBL/GenBank/DDBJ databases">
        <title>Sorangium comparison.</title>
        <authorList>
            <person name="Zaburannyi N."/>
            <person name="Bunk B."/>
            <person name="Overmann J."/>
            <person name="Mueller R."/>
        </authorList>
    </citation>
    <scope>NUCLEOTIDE SEQUENCE [LARGE SCALE GENOMIC DNA]</scope>
    <source>
        <strain evidence="11 12">So ce836</strain>
    </source>
</reference>
<evidence type="ECO:0000313" key="11">
    <source>
        <dbReference type="EMBL" id="AUX30667.1"/>
    </source>
</evidence>
<feature type="transmembrane region" description="Helical" evidence="9">
    <location>
        <begin position="196"/>
        <end position="212"/>
    </location>
</feature>
<evidence type="ECO:0000313" key="12">
    <source>
        <dbReference type="Proteomes" id="UP000295497"/>
    </source>
</evidence>
<feature type="transmembrane region" description="Helical" evidence="9">
    <location>
        <begin position="168"/>
        <end position="189"/>
    </location>
</feature>
<feature type="transmembrane region" description="Helical" evidence="9">
    <location>
        <begin position="56"/>
        <end position="81"/>
    </location>
</feature>
<evidence type="ECO:0000256" key="1">
    <source>
        <dbReference type="ARBA" id="ARBA00004651"/>
    </source>
</evidence>
<dbReference type="RefSeq" id="WP_129574603.1">
    <property type="nucleotide sequence ID" value="NZ_CP012672.1"/>
</dbReference>
<sequence>MTQTSPDVAPEPAPDEPQRAGTPTALAAPTPWGARAESLRARVLPWLERLPRFAVVFLRVVVALAAAGAIGTYLVLGIIHLRFPFEIEWMEGGLVDEVRRALAGQKLYVKPTVEYVPFLYAPLYFYVAAAFSKVLGVGFFSARLVSYLASIAGIALIARIVHRETGGKHVALLAAGVYAAAYPLSAGFFDIARVDSLFVLLLLAALYVARFGRSTSSAVAAAALFTLALLTKQSASVIFVPVAAYLVLTEWRRGLVFAASGAAMMVGSVVVLDRIHDGWFWWFVFWLPRQHPWVERMWVDFWLEDLMRPLSVSCLLALFYVMVDRRVFTSGDARAAAPGDARRDAEPAAHGSAFALSFRSGRYFYLFAAAGMLGASWAGRLHAGGWPNVIMPGFAILAILFGLGVHAAIVAAAELSEPRRHRVEAFLLVLAAVQFACLAYDPSRYAPKSLDAKAGEHLLDKIRQVEGEVFIPAHGHLATLAGKRSYAHEMAIADILGIKGGPAGADLRADIEKAILQKRFGAIFSDTDFFKKEIQQAYRQEGKVFEDKKVFWPVTGFRVRPERIYVPKSSGSAGPSLPRR</sequence>
<keyword evidence="2" id="KW-1003">Cell membrane</keyword>
<accession>A0A4P2QKU5</accession>
<evidence type="ECO:0000256" key="7">
    <source>
        <dbReference type="ARBA" id="ARBA00023136"/>
    </source>
</evidence>
<feature type="transmembrane region" description="Helical" evidence="9">
    <location>
        <begin position="144"/>
        <end position="162"/>
    </location>
</feature>
<feature type="transmembrane region" description="Helical" evidence="9">
    <location>
        <begin position="115"/>
        <end position="132"/>
    </location>
</feature>
<comment type="subcellular location">
    <subcellularLocation>
        <location evidence="1">Cell membrane</location>
        <topology evidence="1">Multi-pass membrane protein</topology>
    </subcellularLocation>
</comment>
<evidence type="ECO:0000256" key="3">
    <source>
        <dbReference type="ARBA" id="ARBA00022676"/>
    </source>
</evidence>
<keyword evidence="5 9" id="KW-0812">Transmembrane</keyword>
<feature type="transmembrane region" description="Helical" evidence="9">
    <location>
        <begin position="363"/>
        <end position="383"/>
    </location>
</feature>
<dbReference type="Pfam" id="PF13231">
    <property type="entry name" value="PMT_2"/>
    <property type="match status" value="1"/>
</dbReference>
<feature type="transmembrane region" description="Helical" evidence="9">
    <location>
        <begin position="306"/>
        <end position="323"/>
    </location>
</feature>
<evidence type="ECO:0000256" key="5">
    <source>
        <dbReference type="ARBA" id="ARBA00022692"/>
    </source>
</evidence>
<dbReference type="InterPro" id="IPR050297">
    <property type="entry name" value="LipidA_mod_glycosyltrf_83"/>
</dbReference>
<evidence type="ECO:0000256" key="2">
    <source>
        <dbReference type="ARBA" id="ARBA00022475"/>
    </source>
</evidence>
<keyword evidence="6 9" id="KW-1133">Transmembrane helix</keyword>
<dbReference type="GO" id="GO:0016763">
    <property type="term" value="F:pentosyltransferase activity"/>
    <property type="evidence" value="ECO:0007669"/>
    <property type="project" value="TreeGrafter"/>
</dbReference>
<evidence type="ECO:0000256" key="4">
    <source>
        <dbReference type="ARBA" id="ARBA00022679"/>
    </source>
</evidence>
<evidence type="ECO:0000256" key="9">
    <source>
        <dbReference type="SAM" id="Phobius"/>
    </source>
</evidence>
<evidence type="ECO:0000256" key="6">
    <source>
        <dbReference type="ARBA" id="ARBA00022989"/>
    </source>
</evidence>
<feature type="transmembrane region" description="Helical" evidence="9">
    <location>
        <begin position="255"/>
        <end position="272"/>
    </location>
</feature>
<keyword evidence="3" id="KW-0328">Glycosyltransferase</keyword>
<organism evidence="11 12">
    <name type="scientific">Sorangium cellulosum</name>
    <name type="common">Polyangium cellulosum</name>
    <dbReference type="NCBI Taxonomy" id="56"/>
    <lineage>
        <taxon>Bacteria</taxon>
        <taxon>Pseudomonadati</taxon>
        <taxon>Myxococcota</taxon>
        <taxon>Polyangia</taxon>
        <taxon>Polyangiales</taxon>
        <taxon>Polyangiaceae</taxon>
        <taxon>Sorangium</taxon>
    </lineage>
</organism>
<evidence type="ECO:0000259" key="10">
    <source>
        <dbReference type="Pfam" id="PF13231"/>
    </source>
</evidence>
<gene>
    <name evidence="11" type="ORF">SOCE836_027780</name>
</gene>
<evidence type="ECO:0000256" key="8">
    <source>
        <dbReference type="SAM" id="MobiDB-lite"/>
    </source>
</evidence>
<name>A0A4P2QKU5_SORCE</name>
<proteinExistence type="predicted"/>
<dbReference type="GO" id="GO:0009103">
    <property type="term" value="P:lipopolysaccharide biosynthetic process"/>
    <property type="evidence" value="ECO:0007669"/>
    <property type="project" value="UniProtKB-ARBA"/>
</dbReference>